<dbReference type="GO" id="GO:0055085">
    <property type="term" value="P:transmembrane transport"/>
    <property type="evidence" value="ECO:0007669"/>
    <property type="project" value="InterPro"/>
</dbReference>
<evidence type="ECO:0000256" key="7">
    <source>
        <dbReference type="RuleBase" id="RU363032"/>
    </source>
</evidence>
<feature type="transmembrane region" description="Helical" evidence="7">
    <location>
        <begin position="309"/>
        <end position="336"/>
    </location>
</feature>
<dbReference type="GO" id="GO:0005886">
    <property type="term" value="C:plasma membrane"/>
    <property type="evidence" value="ECO:0007669"/>
    <property type="project" value="UniProtKB-SubCell"/>
</dbReference>
<keyword evidence="2 7" id="KW-0813">Transport</keyword>
<dbReference type="Gene3D" id="1.10.3720.10">
    <property type="entry name" value="MetI-like"/>
    <property type="match status" value="1"/>
</dbReference>
<dbReference type="Proteomes" id="UP000199541">
    <property type="component" value="Unassembled WGS sequence"/>
</dbReference>
<evidence type="ECO:0000256" key="3">
    <source>
        <dbReference type="ARBA" id="ARBA00022475"/>
    </source>
</evidence>
<sequence>MAGGGSSLKSYLLVRVALVIPTILILLTLVFVLMRVAPGNPVSAALGGHVPEAVIKELTHKLGYDRPLIVQFGSYLWHLLQGNFGTTITDKRQVSQIILVNGAATLELTLAATLVALLVGVPIGLVAGRFRDRPVDAASRIFGIVMYATPVFVLGLLAQIVFGSWLNWLPISGQASPLTSALLTTHTHLLLVDAVIDGDWPAFWDVLRHLVLPAATLGLVFAGVFIRLVRVNVIRTLKDDYIEAARARGIRERAVVYRHAFRNALVPVITVIGLEIALLLGGAVLTETTFNWPGIGHALYIYLQNRDYAAVQGIVIVFGLVIVAASLIVDFVSALIDPRMRYQ</sequence>
<dbReference type="InterPro" id="IPR045621">
    <property type="entry name" value="BPD_transp_1_N"/>
</dbReference>
<dbReference type="Pfam" id="PF00528">
    <property type="entry name" value="BPD_transp_1"/>
    <property type="match status" value="1"/>
</dbReference>
<name>A0AAN4ZYZ6_9RHOB</name>
<dbReference type="InterPro" id="IPR035906">
    <property type="entry name" value="MetI-like_sf"/>
</dbReference>
<dbReference type="EMBL" id="BNAB01000004">
    <property type="protein sequence ID" value="GHE00237.1"/>
    <property type="molecule type" value="Genomic_DNA"/>
</dbReference>
<evidence type="ECO:0000313" key="11">
    <source>
        <dbReference type="Proteomes" id="UP000199541"/>
    </source>
</evidence>
<feature type="transmembrane region" description="Helical" evidence="7">
    <location>
        <begin position="264"/>
        <end position="285"/>
    </location>
</feature>
<dbReference type="Pfam" id="PF19300">
    <property type="entry name" value="BPD_transp_1_N"/>
    <property type="match status" value="1"/>
</dbReference>
<feature type="transmembrane region" description="Helical" evidence="7">
    <location>
        <begin position="12"/>
        <end position="34"/>
    </location>
</feature>
<keyword evidence="4 7" id="KW-0812">Transmembrane</keyword>
<dbReference type="RefSeq" id="WP_035843007.1">
    <property type="nucleotide sequence ID" value="NZ_BNAB01000004.1"/>
</dbReference>
<evidence type="ECO:0000259" key="8">
    <source>
        <dbReference type="PROSITE" id="PS50928"/>
    </source>
</evidence>
<dbReference type="Proteomes" id="UP000634647">
    <property type="component" value="Unassembled WGS sequence"/>
</dbReference>
<feature type="transmembrane region" description="Helical" evidence="7">
    <location>
        <begin position="210"/>
        <end position="229"/>
    </location>
</feature>
<protein>
    <submittedName>
        <fullName evidence="9">Peptide ABC transporter permease</fullName>
    </submittedName>
    <submittedName>
        <fullName evidence="10">Peptide/nickel transport system permease protein</fullName>
    </submittedName>
</protein>
<evidence type="ECO:0000256" key="2">
    <source>
        <dbReference type="ARBA" id="ARBA00022448"/>
    </source>
</evidence>
<evidence type="ECO:0000256" key="6">
    <source>
        <dbReference type="ARBA" id="ARBA00023136"/>
    </source>
</evidence>
<evidence type="ECO:0000256" key="4">
    <source>
        <dbReference type="ARBA" id="ARBA00022692"/>
    </source>
</evidence>
<feature type="transmembrane region" description="Helical" evidence="7">
    <location>
        <begin position="140"/>
        <end position="162"/>
    </location>
</feature>
<feature type="domain" description="ABC transmembrane type-1" evidence="8">
    <location>
        <begin position="102"/>
        <end position="333"/>
    </location>
</feature>
<reference evidence="10 11" key="2">
    <citation type="submission" date="2016-10" db="EMBL/GenBank/DDBJ databases">
        <authorList>
            <person name="Varghese N."/>
            <person name="Submissions S."/>
        </authorList>
    </citation>
    <scope>NUCLEOTIDE SEQUENCE [LARGE SCALE GENOMIC DNA]</scope>
    <source>
        <strain evidence="10 11">DSM 24802</strain>
    </source>
</reference>
<proteinExistence type="inferred from homology"/>
<comment type="similarity">
    <text evidence="7">Belongs to the binding-protein-dependent transport system permease family.</text>
</comment>
<dbReference type="AlphaFoldDB" id="A0AAN4ZYZ6"/>
<dbReference type="CDD" id="cd06261">
    <property type="entry name" value="TM_PBP2"/>
    <property type="match status" value="1"/>
</dbReference>
<evidence type="ECO:0000256" key="5">
    <source>
        <dbReference type="ARBA" id="ARBA00022989"/>
    </source>
</evidence>
<dbReference type="PROSITE" id="PS50928">
    <property type="entry name" value="ABC_TM1"/>
    <property type="match status" value="1"/>
</dbReference>
<keyword evidence="3" id="KW-1003">Cell membrane</keyword>
<dbReference type="InterPro" id="IPR000515">
    <property type="entry name" value="MetI-like"/>
</dbReference>
<accession>A0AAN4ZYZ6</accession>
<reference evidence="9" key="3">
    <citation type="submission" date="2023-06" db="EMBL/GenBank/DDBJ databases">
        <authorList>
            <person name="Sun Q."/>
            <person name="Zhou Y."/>
        </authorList>
    </citation>
    <scope>NUCLEOTIDE SEQUENCE</scope>
    <source>
        <strain evidence="9">CGMCC 1.10859</strain>
    </source>
</reference>
<evidence type="ECO:0000256" key="1">
    <source>
        <dbReference type="ARBA" id="ARBA00004651"/>
    </source>
</evidence>
<evidence type="ECO:0000313" key="9">
    <source>
        <dbReference type="EMBL" id="GHE00237.1"/>
    </source>
</evidence>
<gene>
    <name evidence="9" type="ORF">GCM10008024_10940</name>
    <name evidence="10" type="ORF">SAMN05444006_105217</name>
</gene>
<keyword evidence="6 7" id="KW-0472">Membrane</keyword>
<dbReference type="PANTHER" id="PTHR43163">
    <property type="entry name" value="DIPEPTIDE TRANSPORT SYSTEM PERMEASE PROTEIN DPPB-RELATED"/>
    <property type="match status" value="1"/>
</dbReference>
<feature type="transmembrane region" description="Helical" evidence="7">
    <location>
        <begin position="108"/>
        <end position="128"/>
    </location>
</feature>
<dbReference type="PANTHER" id="PTHR43163:SF6">
    <property type="entry name" value="DIPEPTIDE TRANSPORT SYSTEM PERMEASE PROTEIN DPPB-RELATED"/>
    <property type="match status" value="1"/>
</dbReference>
<evidence type="ECO:0000313" key="12">
    <source>
        <dbReference type="Proteomes" id="UP000634647"/>
    </source>
</evidence>
<comment type="caution">
    <text evidence="9">The sequence shown here is derived from an EMBL/GenBank/DDBJ whole genome shotgun (WGS) entry which is preliminary data.</text>
</comment>
<organism evidence="9 12">
    <name type="scientific">Allgaiera indica</name>
    <dbReference type="NCBI Taxonomy" id="765699"/>
    <lineage>
        <taxon>Bacteria</taxon>
        <taxon>Pseudomonadati</taxon>
        <taxon>Pseudomonadota</taxon>
        <taxon>Alphaproteobacteria</taxon>
        <taxon>Rhodobacterales</taxon>
        <taxon>Paracoccaceae</taxon>
        <taxon>Allgaiera</taxon>
    </lineage>
</organism>
<keyword evidence="11" id="KW-1185">Reference proteome</keyword>
<keyword evidence="5 7" id="KW-1133">Transmembrane helix</keyword>
<comment type="subcellular location">
    <subcellularLocation>
        <location evidence="1 7">Cell membrane</location>
        <topology evidence="1 7">Multi-pass membrane protein</topology>
    </subcellularLocation>
</comment>
<reference evidence="9" key="1">
    <citation type="journal article" date="2014" name="Int. J. Syst. Evol. Microbiol.">
        <title>Complete genome sequence of Corynebacterium casei LMG S-19264T (=DSM 44701T), isolated from a smear-ripened cheese.</title>
        <authorList>
            <consortium name="US DOE Joint Genome Institute (JGI-PGF)"/>
            <person name="Walter F."/>
            <person name="Albersmeier A."/>
            <person name="Kalinowski J."/>
            <person name="Ruckert C."/>
        </authorList>
    </citation>
    <scope>NUCLEOTIDE SEQUENCE</scope>
    <source>
        <strain evidence="9">CGMCC 1.10859</strain>
    </source>
</reference>
<dbReference type="EMBL" id="FNOB01000005">
    <property type="protein sequence ID" value="SDW65170.1"/>
    <property type="molecule type" value="Genomic_DNA"/>
</dbReference>
<dbReference type="SUPFAM" id="SSF161098">
    <property type="entry name" value="MetI-like"/>
    <property type="match status" value="1"/>
</dbReference>
<evidence type="ECO:0000313" key="10">
    <source>
        <dbReference type="EMBL" id="SDW65170.1"/>
    </source>
</evidence>